<comment type="caution">
    <text evidence="1">The sequence shown here is derived from an EMBL/GenBank/DDBJ whole genome shotgun (WGS) entry which is preliminary data.</text>
</comment>
<dbReference type="Proteomes" id="UP001501496">
    <property type="component" value="Unassembled WGS sequence"/>
</dbReference>
<dbReference type="EMBL" id="BAABCA010000005">
    <property type="protein sequence ID" value="GAA4237542.1"/>
    <property type="molecule type" value="Genomic_DNA"/>
</dbReference>
<evidence type="ECO:0000313" key="2">
    <source>
        <dbReference type="Proteomes" id="UP001501496"/>
    </source>
</evidence>
<protein>
    <recommendedName>
        <fullName evidence="3">VWFA domain-containing protein</fullName>
    </recommendedName>
</protein>
<organism evidence="1 2">
    <name type="scientific">Postechiella marina</name>
    <dbReference type="NCBI Taxonomy" id="943941"/>
    <lineage>
        <taxon>Bacteria</taxon>
        <taxon>Pseudomonadati</taxon>
        <taxon>Bacteroidota</taxon>
        <taxon>Flavobacteriia</taxon>
        <taxon>Flavobacteriales</taxon>
        <taxon>Flavobacteriaceae</taxon>
        <taxon>Postechiella</taxon>
    </lineage>
</organism>
<dbReference type="RefSeq" id="WP_344788559.1">
    <property type="nucleotide sequence ID" value="NZ_BAABCA010000005.1"/>
</dbReference>
<proteinExistence type="predicted"/>
<keyword evidence="2" id="KW-1185">Reference proteome</keyword>
<name>A0ABP8CCC9_9FLAO</name>
<evidence type="ECO:0008006" key="3">
    <source>
        <dbReference type="Google" id="ProtNLM"/>
    </source>
</evidence>
<evidence type="ECO:0000313" key="1">
    <source>
        <dbReference type="EMBL" id="GAA4237542.1"/>
    </source>
</evidence>
<sequence>MKYSLIRISILFLILGVSSCKNDTEKTDSGKSEKQFKLLKNKISQNLNISFLLDLSDRINPKKYPNNAMEYYLRDVAYIKSVSEAFDAHLRGKKVRAMDDKIQLYFDPEPKNQNINKISNNLRFNVNRTNVTLETLDEIKDNYASKPIKIYDLAISDNKYVGSDTWRFFKTKVKDYCIEPNYRNILVVLTDGYIYHKDSKMKEDNLTTYLTPQVIRSFNLDNKDWQDTMVSQGFGFIPASEDLSNLEILVLGINPDKKNPYEEEIIMDYWSNWFDAMKVSKYEIKTAGLPTNMDNIIKEFILN</sequence>
<accession>A0ABP8CCC9</accession>
<reference evidence="2" key="1">
    <citation type="journal article" date="2019" name="Int. J. Syst. Evol. Microbiol.">
        <title>The Global Catalogue of Microorganisms (GCM) 10K type strain sequencing project: providing services to taxonomists for standard genome sequencing and annotation.</title>
        <authorList>
            <consortium name="The Broad Institute Genomics Platform"/>
            <consortium name="The Broad Institute Genome Sequencing Center for Infectious Disease"/>
            <person name="Wu L."/>
            <person name="Ma J."/>
        </authorList>
    </citation>
    <scope>NUCLEOTIDE SEQUENCE [LARGE SCALE GENOMIC DNA]</scope>
    <source>
        <strain evidence="2">JCM 17630</strain>
    </source>
</reference>
<gene>
    <name evidence="1" type="ORF">GCM10022291_24560</name>
</gene>
<dbReference type="PROSITE" id="PS51257">
    <property type="entry name" value="PROKAR_LIPOPROTEIN"/>
    <property type="match status" value="1"/>
</dbReference>